<feature type="compositionally biased region" description="Polar residues" evidence="7">
    <location>
        <begin position="55"/>
        <end position="64"/>
    </location>
</feature>
<dbReference type="GO" id="GO:0000785">
    <property type="term" value="C:chromatin"/>
    <property type="evidence" value="ECO:0007669"/>
    <property type="project" value="TreeGrafter"/>
</dbReference>
<feature type="domain" description="T-box" evidence="8">
    <location>
        <begin position="105"/>
        <end position="244"/>
    </location>
</feature>
<dbReference type="Proteomes" id="UP000242913">
    <property type="component" value="Unassembled WGS sequence"/>
</dbReference>
<dbReference type="Pfam" id="PF00907">
    <property type="entry name" value="T-box"/>
    <property type="match status" value="2"/>
</dbReference>
<dbReference type="Gene3D" id="2.60.40.820">
    <property type="entry name" value="Transcription factor, T-box"/>
    <property type="match status" value="2"/>
</dbReference>
<keyword evidence="5 6" id="KW-0539">Nucleus</keyword>
<keyword evidence="4" id="KW-0804">Transcription</keyword>
<evidence type="ECO:0000256" key="1">
    <source>
        <dbReference type="ARBA" id="ARBA00004123"/>
    </source>
</evidence>
<dbReference type="GO" id="GO:0005634">
    <property type="term" value="C:nucleus"/>
    <property type="evidence" value="ECO:0007669"/>
    <property type="project" value="UniProtKB-SubCell"/>
</dbReference>
<dbReference type="AlphaFoldDB" id="A0A238BN78"/>
<dbReference type="GO" id="GO:0007507">
    <property type="term" value="P:heart development"/>
    <property type="evidence" value="ECO:0007669"/>
    <property type="project" value="TreeGrafter"/>
</dbReference>
<dbReference type="InterPro" id="IPR018186">
    <property type="entry name" value="TF_T-box_CS"/>
</dbReference>
<dbReference type="InterPro" id="IPR001699">
    <property type="entry name" value="TF_T-box"/>
</dbReference>
<dbReference type="GO" id="GO:0000978">
    <property type="term" value="F:RNA polymerase II cis-regulatory region sequence-specific DNA binding"/>
    <property type="evidence" value="ECO:0007669"/>
    <property type="project" value="InterPro"/>
</dbReference>
<evidence type="ECO:0000259" key="8">
    <source>
        <dbReference type="PROSITE" id="PS50252"/>
    </source>
</evidence>
<dbReference type="SMART" id="SM00425">
    <property type="entry name" value="TBOX"/>
    <property type="match status" value="1"/>
</dbReference>
<accession>A0A238BN78</accession>
<dbReference type="PROSITE" id="PS01283">
    <property type="entry name" value="TBOX_1"/>
    <property type="match status" value="1"/>
</dbReference>
<dbReference type="PANTHER" id="PTHR11267">
    <property type="entry name" value="T-BOX PROTEIN-RELATED"/>
    <property type="match status" value="1"/>
</dbReference>
<gene>
    <name evidence="9" type="ORF">X798_06130</name>
</gene>
<evidence type="ECO:0000313" key="10">
    <source>
        <dbReference type="Proteomes" id="UP000242913"/>
    </source>
</evidence>
<dbReference type="GO" id="GO:0045893">
    <property type="term" value="P:positive regulation of DNA-templated transcription"/>
    <property type="evidence" value="ECO:0007669"/>
    <property type="project" value="InterPro"/>
</dbReference>
<comment type="subcellular location">
    <subcellularLocation>
        <location evidence="1 6">Nucleus</location>
    </subcellularLocation>
</comment>
<dbReference type="InterPro" id="IPR046360">
    <property type="entry name" value="T-box_DNA-bd"/>
</dbReference>
<evidence type="ECO:0000256" key="6">
    <source>
        <dbReference type="PROSITE-ProRule" id="PRU00201"/>
    </source>
</evidence>
<reference evidence="9 10" key="1">
    <citation type="submission" date="2015-12" db="EMBL/GenBank/DDBJ databases">
        <title>Draft genome of the nematode, Onchocerca flexuosa.</title>
        <authorList>
            <person name="Mitreva M."/>
        </authorList>
    </citation>
    <scope>NUCLEOTIDE SEQUENCE [LARGE SCALE GENOMIC DNA]</scope>
    <source>
        <strain evidence="9">Red Deer</strain>
    </source>
</reference>
<protein>
    <recommendedName>
        <fullName evidence="8">T-box domain-containing protein</fullName>
    </recommendedName>
</protein>
<dbReference type="PANTHER" id="PTHR11267:SF190">
    <property type="entry name" value="T-BOX TRANSCRIPTION FACTOR TBX20"/>
    <property type="match status" value="1"/>
</dbReference>
<evidence type="ECO:0000256" key="5">
    <source>
        <dbReference type="ARBA" id="ARBA00023242"/>
    </source>
</evidence>
<sequence>MARTGEKRPIDTIHTNIPASGHFPDIPLDLAAPKRFKFMIDHLLDTDNTDDKGENSTIAVGTSRNYDDNKDSAEPEEGDSSMEQLPKTSPMPGNSYILRHVTCRLEGRELWKKFYELSTEMIITKSGRRMFPTMKLSINGCEPDALYYVFLDVVPVDNRRYRYIYNKSSWLTAGKAEPTPRNRLYMHPDSPFTGDQALTIDLHSEHYKTFQFKETQFMAVTAYQNQLITKLKIEKNPFAKGFRDPSGRSPEYDIDVRNDGAPMILPNFYSSAIMQQALIRQYWAGKMHSRFPLPPQFISQMFFANITAVPVSSPALPSSSSTTNYPPRLHFDRDLIPYIGSNTTAITTTTEAITPITTKTTTTTATTTTKKSIIIGNEKRLTDDRRTPLIS</sequence>
<proteinExistence type="predicted"/>
<keyword evidence="2" id="KW-0805">Transcription regulation</keyword>
<dbReference type="GO" id="GO:0000981">
    <property type="term" value="F:DNA-binding transcription factor activity, RNA polymerase II-specific"/>
    <property type="evidence" value="ECO:0007669"/>
    <property type="project" value="TreeGrafter"/>
</dbReference>
<dbReference type="GO" id="GO:0001708">
    <property type="term" value="P:cell fate specification"/>
    <property type="evidence" value="ECO:0007669"/>
    <property type="project" value="TreeGrafter"/>
</dbReference>
<dbReference type="SUPFAM" id="SSF49417">
    <property type="entry name" value="p53-like transcription factors"/>
    <property type="match status" value="1"/>
</dbReference>
<evidence type="ECO:0000256" key="2">
    <source>
        <dbReference type="ARBA" id="ARBA00023015"/>
    </source>
</evidence>
<comment type="caution">
    <text evidence="6">Lacks conserved residue(s) required for the propagation of feature annotation.</text>
</comment>
<evidence type="ECO:0000256" key="4">
    <source>
        <dbReference type="ARBA" id="ARBA00023163"/>
    </source>
</evidence>
<evidence type="ECO:0000313" key="9">
    <source>
        <dbReference type="EMBL" id="OZC06861.1"/>
    </source>
</evidence>
<dbReference type="EMBL" id="KZ270055">
    <property type="protein sequence ID" value="OZC06861.1"/>
    <property type="molecule type" value="Genomic_DNA"/>
</dbReference>
<name>A0A238BN78_9BILA</name>
<evidence type="ECO:0000256" key="3">
    <source>
        <dbReference type="ARBA" id="ARBA00023125"/>
    </source>
</evidence>
<dbReference type="OrthoDB" id="7442607at2759"/>
<dbReference type="PROSITE" id="PS50252">
    <property type="entry name" value="TBOX_3"/>
    <property type="match status" value="1"/>
</dbReference>
<evidence type="ECO:0000256" key="7">
    <source>
        <dbReference type="SAM" id="MobiDB-lite"/>
    </source>
</evidence>
<dbReference type="PRINTS" id="PR00937">
    <property type="entry name" value="TBOX"/>
</dbReference>
<organism evidence="9 10">
    <name type="scientific">Onchocerca flexuosa</name>
    <dbReference type="NCBI Taxonomy" id="387005"/>
    <lineage>
        <taxon>Eukaryota</taxon>
        <taxon>Metazoa</taxon>
        <taxon>Ecdysozoa</taxon>
        <taxon>Nematoda</taxon>
        <taxon>Chromadorea</taxon>
        <taxon>Rhabditida</taxon>
        <taxon>Spirurina</taxon>
        <taxon>Spiruromorpha</taxon>
        <taxon>Filarioidea</taxon>
        <taxon>Onchocercidae</taxon>
        <taxon>Onchocerca</taxon>
    </lineage>
</organism>
<feature type="region of interest" description="Disordered" evidence="7">
    <location>
        <begin position="47"/>
        <end position="91"/>
    </location>
</feature>
<dbReference type="InterPro" id="IPR036960">
    <property type="entry name" value="T-box_sf"/>
</dbReference>
<dbReference type="InterPro" id="IPR008967">
    <property type="entry name" value="p53-like_TF_DNA-bd_sf"/>
</dbReference>
<keyword evidence="3 6" id="KW-0238">DNA-binding</keyword>
<keyword evidence="10" id="KW-1185">Reference proteome</keyword>